<name>A0AAX3EHN8_PAEUR</name>
<gene>
    <name evidence="2" type="ORF">NL394_21835</name>
</gene>
<evidence type="ECO:0008006" key="4">
    <source>
        <dbReference type="Google" id="ProtNLM"/>
    </source>
</evidence>
<feature type="compositionally biased region" description="Polar residues" evidence="1">
    <location>
        <begin position="87"/>
        <end position="96"/>
    </location>
</feature>
<feature type="region of interest" description="Disordered" evidence="1">
    <location>
        <begin position="66"/>
        <end position="104"/>
    </location>
</feature>
<evidence type="ECO:0000256" key="1">
    <source>
        <dbReference type="SAM" id="MobiDB-lite"/>
    </source>
</evidence>
<evidence type="ECO:0000313" key="3">
    <source>
        <dbReference type="Proteomes" id="UP001163293"/>
    </source>
</evidence>
<evidence type="ECO:0000313" key="2">
    <source>
        <dbReference type="EMBL" id="UYV97632.1"/>
    </source>
</evidence>
<protein>
    <recommendedName>
        <fullName evidence="4">Ribosomal protein L7/L12 C-terminal domain-containing protein</fullName>
    </recommendedName>
</protein>
<dbReference type="EMBL" id="CP101185">
    <property type="protein sequence ID" value="UYV97632.1"/>
    <property type="molecule type" value="Genomic_DNA"/>
</dbReference>
<proteinExistence type="predicted"/>
<organism evidence="2 3">
    <name type="scientific">Paenarthrobacter ureafaciens</name>
    <dbReference type="NCBI Taxonomy" id="37931"/>
    <lineage>
        <taxon>Bacteria</taxon>
        <taxon>Bacillati</taxon>
        <taxon>Actinomycetota</taxon>
        <taxon>Actinomycetes</taxon>
        <taxon>Micrococcales</taxon>
        <taxon>Micrococcaceae</taxon>
        <taxon>Paenarthrobacter</taxon>
    </lineage>
</organism>
<keyword evidence="3" id="KW-1185">Reference proteome</keyword>
<dbReference type="Proteomes" id="UP001163293">
    <property type="component" value="Chromosome"/>
</dbReference>
<dbReference type="RefSeq" id="WP_062098863.1">
    <property type="nucleotide sequence ID" value="NZ_CP043010.1"/>
</dbReference>
<sequence>MGNNLGDLLLTALPLVILIGLLWAVSTALRPRDTGVSEAERYQRELASRSAAHQASQIQAALAQRARIEASAQPSQNRSHTSRPAPGQQSPNSPARGQQPAILPNGQLNPQLAFELQNLVRSGQKIQAIKVLRQATHSDLMTAKNYIDRL</sequence>
<reference evidence="2" key="1">
    <citation type="submission" date="2022-07" db="EMBL/GenBank/DDBJ databases">
        <authorList>
            <person name="Wu T."/>
        </authorList>
    </citation>
    <scope>NUCLEOTIDE SEQUENCE</scope>
    <source>
        <strain evidence="2">SD-1</strain>
    </source>
</reference>
<dbReference type="AlphaFoldDB" id="A0AAX3EHN8"/>
<accession>A0AAX3EHN8</accession>